<dbReference type="InterPro" id="IPR036390">
    <property type="entry name" value="WH_DNA-bd_sf"/>
</dbReference>
<evidence type="ECO:0000313" key="2">
    <source>
        <dbReference type="Proteomes" id="UP000241238"/>
    </source>
</evidence>
<dbReference type="Pfam" id="PF21205">
    <property type="entry name" value="Rep3_C"/>
    <property type="match status" value="1"/>
</dbReference>
<dbReference type="Gene3D" id="1.10.10.10">
    <property type="entry name" value="Winged helix-like DNA-binding domain superfamily/Winged helix DNA-binding domain"/>
    <property type="match status" value="1"/>
</dbReference>
<organism evidence="1 2">
    <name type="scientific">Fusobacterium varium ATCC 27725</name>
    <dbReference type="NCBI Taxonomy" id="469618"/>
    <lineage>
        <taxon>Bacteria</taxon>
        <taxon>Fusobacteriati</taxon>
        <taxon>Fusobacteriota</taxon>
        <taxon>Fusobacteriia</taxon>
        <taxon>Fusobacteriales</taxon>
        <taxon>Fusobacteriaceae</taxon>
        <taxon>Fusobacterium</taxon>
    </lineage>
</organism>
<dbReference type="InterPro" id="IPR036388">
    <property type="entry name" value="WH-like_DNA-bd_sf"/>
</dbReference>
<protein>
    <submittedName>
        <fullName evidence="1">Replication initiation protein</fullName>
    </submittedName>
</protein>
<proteinExistence type="predicted"/>
<gene>
    <name evidence="1" type="ORF">C4N18_07520</name>
</gene>
<sequence>MKEINKIYNKNFNFSPFRNTEIQFTKKFSKNDTLFKQYLIKKIIITDEKVFQITQKDIEKIMTFPHKENLDSFLIKFCSKRIIINYRKSKLDSYELSLNIISSYLKHNDNYTIKLSDDFYKIFNSEKNDFKLFNLNTLLSFSNTISRDLFSLIKDTYNESSIEIALEDLKSYLNIDDSYDRFFDFERKILIPSLKEIEEFVSYKIEYSKIKDSLSRNGRVKGVRFDIIQTPDNKREKNLSLLYELIIPFAKNSEILKEFIKNQSVFHSFNYLKNNIEYSLLHSGQNFDSFLIEAIKNDYVNTRFKNKVKNYAEKYILISNINQNFTTLDDFKTRVLKEINDKKIHELSLILKFFKHSLDKIENNFYQNEVLMKSEIYSIFYKELKEINECTFENKKIIIIAEFNDTCSNSNLAIFKK</sequence>
<dbReference type="Proteomes" id="UP000241238">
    <property type="component" value="Chromosome"/>
</dbReference>
<accession>A0ABN5JJ84</accession>
<keyword evidence="2" id="KW-1185">Reference proteome</keyword>
<evidence type="ECO:0000313" key="1">
    <source>
        <dbReference type="EMBL" id="AVQ31066.1"/>
    </source>
</evidence>
<dbReference type="SUPFAM" id="SSF46785">
    <property type="entry name" value="Winged helix' DNA-binding domain"/>
    <property type="match status" value="1"/>
</dbReference>
<dbReference type="EMBL" id="CP028103">
    <property type="protein sequence ID" value="AVQ31066.1"/>
    <property type="molecule type" value="Genomic_DNA"/>
</dbReference>
<dbReference type="GeneID" id="77467840"/>
<dbReference type="RefSeq" id="WP_005950816.1">
    <property type="nucleotide sequence ID" value="NZ_CP028103.1"/>
</dbReference>
<reference evidence="2" key="1">
    <citation type="journal article" date="2018" name="MSphere">
        <title>Fusobacterium Genomics Using MinION and Illumina Sequencing Enables Genome Completion and Correction.</title>
        <authorList>
            <person name="Todd S.M."/>
            <person name="Settlage R.E."/>
            <person name="Lahmers K.K."/>
            <person name="Slade D.J."/>
        </authorList>
    </citation>
    <scope>NUCLEOTIDE SEQUENCE [LARGE SCALE GENOMIC DNA]</scope>
    <source>
        <strain evidence="2">ATCC 27725</strain>
    </source>
</reference>
<name>A0ABN5JJ84_FUSVA</name>